<comment type="caution">
    <text evidence="2">The sequence shown here is derived from an EMBL/GenBank/DDBJ whole genome shotgun (WGS) entry which is preliminary data.</text>
</comment>
<feature type="compositionally biased region" description="Basic and acidic residues" evidence="1">
    <location>
        <begin position="128"/>
        <end position="137"/>
    </location>
</feature>
<evidence type="ECO:0000313" key="2">
    <source>
        <dbReference type="EMBL" id="KAJ8884565.1"/>
    </source>
</evidence>
<evidence type="ECO:0000256" key="1">
    <source>
        <dbReference type="SAM" id="MobiDB-lite"/>
    </source>
</evidence>
<sequence>MDEYSSRITLRAIDPSSPELLQGAVWRVSMFSDCCGHLWWARSIRTRDPAPTTSKALWIAIQTALVNIPAQVFLQLVESVPRRSLTRVTQSRISASTTRNCVPLPLVTRGSEIPEEERANCDNNESAQGKKRDGERTSRHRREIKLCDTGALHELTTRNNGLYRSRIHLAEFSRYSSTTREKKDNTSVRGSVKELNKVQDTLPSAGWKCSEQSARPPTRRWAEVFRAECSTTNQARSEQIARPPTRRWVEVFRAECSPTNQALGGSVQSRVLDHQPGAFRADCSPTNQALGGSVQSRVLVHQPSAERKAECSPTNQALGGSVQSRLLAHQPGAGRKCSEQSARPPTRRFQSRLLAHQPGAGRKCSEQSARPPTRRWAEVFRAECSSTNQALGGSVQNRVLVHQPSAGRKCSEQSAHPPTSRWAEVFRVECSPTNQALGGSVQSRVLAHQPGAGWKCSEQIARPPTRRWAEVFRAECSTTNQALSEQIARPPTRRWVEVFRTECSSTNQALGGSVQSRVLTHQPVAGRKCSEQIARPPTRRWVEVFRAECSPTNQALGGSVQSRVLDHQPGAFRAECSPTNQALGGSVQSRVLAHQPGAGRKCSEQSARPPTRRWAEVFRAECSPTNLRRASAQSDVTRRDVSCAPAYSGTERPRELLDTRPWLRHLSHTATYHRRANDGRRGEHRSTAGAAAPAAWRLDAAAQRPCRSAPAASALTLADPGFCTYDRIQPVRPDRLKAVAWLTIWCREVRAAVVKWLACSPFTMANRVQSPVGSPDFRKWESCRTMPLVGGFSRGSPVSRALHSGAAPYSLQSPSSALKTSLDNPEQPIPTDNAGLFLSYRPEAPAHSRSGQRGSRNMAGEDGAPLEEGVQSHSHFSVAGGEAEALQATYGWRFKVTLPCLWPVNRQHTTRALPLLIPSLTSTRAAVLLICNDLTQRINNTCAAVRHDPDVFASPWRGVATHALLPMANLQAMSKTHDGGGARKCDWLCQLLKSGGAWQRAKVALKWLLGSEIDESGKQAHPWLKPFCSWIRSVECLLPHSRTLVTVTSPDIPATQGCRHRGRPQLPSARRPGPEGSPRRGR</sequence>
<gene>
    <name evidence="2" type="ORF">PR048_016422</name>
</gene>
<dbReference type="EMBL" id="JARBHB010000005">
    <property type="protein sequence ID" value="KAJ8884565.1"/>
    <property type="molecule type" value="Genomic_DNA"/>
</dbReference>
<evidence type="ECO:0000313" key="3">
    <source>
        <dbReference type="Proteomes" id="UP001159363"/>
    </source>
</evidence>
<feature type="region of interest" description="Disordered" evidence="1">
    <location>
        <begin position="845"/>
        <end position="875"/>
    </location>
</feature>
<feature type="region of interest" description="Disordered" evidence="1">
    <location>
        <begin position="116"/>
        <end position="141"/>
    </location>
</feature>
<protein>
    <submittedName>
        <fullName evidence="2">Uncharacterized protein</fullName>
    </submittedName>
</protein>
<accession>A0ABQ9HJP3</accession>
<organism evidence="2 3">
    <name type="scientific">Dryococelus australis</name>
    <dbReference type="NCBI Taxonomy" id="614101"/>
    <lineage>
        <taxon>Eukaryota</taxon>
        <taxon>Metazoa</taxon>
        <taxon>Ecdysozoa</taxon>
        <taxon>Arthropoda</taxon>
        <taxon>Hexapoda</taxon>
        <taxon>Insecta</taxon>
        <taxon>Pterygota</taxon>
        <taxon>Neoptera</taxon>
        <taxon>Polyneoptera</taxon>
        <taxon>Phasmatodea</taxon>
        <taxon>Verophasmatodea</taxon>
        <taxon>Anareolatae</taxon>
        <taxon>Phasmatidae</taxon>
        <taxon>Eurycanthinae</taxon>
        <taxon>Dryococelus</taxon>
    </lineage>
</organism>
<dbReference type="Proteomes" id="UP001159363">
    <property type="component" value="Chromosome 4"/>
</dbReference>
<keyword evidence="3" id="KW-1185">Reference proteome</keyword>
<name>A0ABQ9HJP3_9NEOP</name>
<proteinExistence type="predicted"/>
<reference evidence="2 3" key="1">
    <citation type="submission" date="2023-02" db="EMBL/GenBank/DDBJ databases">
        <title>LHISI_Scaffold_Assembly.</title>
        <authorList>
            <person name="Stuart O.P."/>
            <person name="Cleave R."/>
            <person name="Magrath M.J.L."/>
            <person name="Mikheyev A.S."/>
        </authorList>
    </citation>
    <scope>NUCLEOTIDE SEQUENCE [LARGE SCALE GENOMIC DNA]</scope>
    <source>
        <strain evidence="2">Daus_M_001</strain>
        <tissue evidence="2">Leg muscle</tissue>
    </source>
</reference>
<feature type="region of interest" description="Disordered" evidence="1">
    <location>
        <begin position="1050"/>
        <end position="1082"/>
    </location>
</feature>